<dbReference type="PROSITE" id="PS51450">
    <property type="entry name" value="LRR"/>
    <property type="match status" value="1"/>
</dbReference>
<feature type="compositionally biased region" description="Polar residues" evidence="6">
    <location>
        <begin position="270"/>
        <end position="293"/>
    </location>
</feature>
<dbReference type="eggNOG" id="KOG2123">
    <property type="taxonomic scope" value="Eukaryota"/>
</dbReference>
<dbReference type="InParanoid" id="D2VY98"/>
<dbReference type="KEGG" id="ngr:NAEGRDRAFT_74042"/>
<keyword evidence="2" id="KW-0433">Leucine-rich repeat</keyword>
<feature type="compositionally biased region" description="Low complexity" evidence="6">
    <location>
        <begin position="240"/>
        <end position="251"/>
    </location>
</feature>
<proteinExistence type="inferred from homology"/>
<feature type="compositionally biased region" description="Low complexity" evidence="6">
    <location>
        <begin position="142"/>
        <end position="154"/>
    </location>
</feature>
<evidence type="ECO:0000256" key="1">
    <source>
        <dbReference type="ARBA" id="ARBA00004123"/>
    </source>
</evidence>
<dbReference type="GO" id="GO:0030620">
    <property type="term" value="F:U2 snRNA binding"/>
    <property type="evidence" value="ECO:0007669"/>
    <property type="project" value="InterPro"/>
</dbReference>
<dbReference type="InterPro" id="IPR032675">
    <property type="entry name" value="LRR_dom_sf"/>
</dbReference>
<dbReference type="GeneID" id="8853846"/>
<evidence type="ECO:0000313" key="7">
    <source>
        <dbReference type="EMBL" id="EFC38211.1"/>
    </source>
</evidence>
<evidence type="ECO:0000256" key="3">
    <source>
        <dbReference type="ARBA" id="ARBA00022737"/>
    </source>
</evidence>
<evidence type="ECO:0000256" key="4">
    <source>
        <dbReference type="ARBA" id="ARBA00023242"/>
    </source>
</evidence>
<keyword evidence="8" id="KW-1185">Reference proteome</keyword>
<dbReference type="InterPro" id="IPR001611">
    <property type="entry name" value="Leu-rich_rpt"/>
</dbReference>
<feature type="compositionally biased region" description="Basic and acidic residues" evidence="6">
    <location>
        <begin position="119"/>
        <end position="129"/>
    </location>
</feature>
<dbReference type="EMBL" id="GG738910">
    <property type="protein sequence ID" value="EFC38211.1"/>
    <property type="molecule type" value="Genomic_DNA"/>
</dbReference>
<dbReference type="PANTHER" id="PTHR10552:SF6">
    <property type="entry name" value="U2 SMALL NUCLEAR RIBONUCLEOPROTEIN A"/>
    <property type="match status" value="1"/>
</dbReference>
<keyword evidence="4" id="KW-0539">Nucleus</keyword>
<sequence>MGDRVLTKNFILGKTRLDNIANVKNLNFWGQELTDVSIISEMPFVEVVSLSQKLRELYLRKNKIEELAEVEYLKELKNLKVLWLAGNPCADVENYRLRVISFLDGLTKLDDDDITNEERDQAKQFKGRELGVPVDQNKQRRSPSPKQKSPPVSKTPTQVSEDCEFEVVAKPRHKLSRTPPKKDSPKPSHQPLESLDVMQDIPVQQNARRLRNDDTPIGGGVAVKNPSRSASPSVRESVKQSPIPQQPQPTQEDFVVLSKHQEVEEIPQRVQKQVNEQPQSRMQYEDVSMNQPPVVQDRRSANQQPPYQMQQGQYQNYNQQQPQYNQNYVQQGYGQQPYQGYEESYDPQMVNYPPQRASTNQRSRWESSPQVLPGNIPYYPPQENVYNQQSAQHRRYSSNQRSVAYDQQYPKGNQIPTVNRNVLLNVVLDLLHELDNERIIIVRQEIDRMMNQ</sequence>
<dbReference type="Gene3D" id="3.80.10.10">
    <property type="entry name" value="Ribonuclease Inhibitor"/>
    <property type="match status" value="1"/>
</dbReference>
<dbReference type="GO" id="GO:0005634">
    <property type="term" value="C:nucleus"/>
    <property type="evidence" value="ECO:0007669"/>
    <property type="project" value="UniProtKB-SubCell"/>
</dbReference>
<dbReference type="OMA" id="NFWGQEL"/>
<feature type="compositionally biased region" description="Polar residues" evidence="6">
    <location>
        <begin position="356"/>
        <end position="370"/>
    </location>
</feature>
<accession>D2VY98</accession>
<evidence type="ECO:0000256" key="6">
    <source>
        <dbReference type="SAM" id="MobiDB-lite"/>
    </source>
</evidence>
<comment type="similarity">
    <text evidence="5">Belongs to the U2 small nuclear ribonucleoprotein A family.</text>
</comment>
<keyword evidence="3" id="KW-0677">Repeat</keyword>
<dbReference type="RefSeq" id="XP_002670955.1">
    <property type="nucleotide sequence ID" value="XM_002670909.1"/>
</dbReference>
<gene>
    <name evidence="7" type="ORF">NAEGRDRAFT_74042</name>
</gene>
<protein>
    <submittedName>
        <fullName evidence="7">Uncharacterized protein</fullName>
    </submittedName>
</protein>
<dbReference type="SUPFAM" id="SSF52058">
    <property type="entry name" value="L domain-like"/>
    <property type="match status" value="1"/>
</dbReference>
<dbReference type="AlphaFoldDB" id="D2VY98"/>
<organism evidence="8">
    <name type="scientific">Naegleria gruberi</name>
    <name type="common">Amoeba</name>
    <dbReference type="NCBI Taxonomy" id="5762"/>
    <lineage>
        <taxon>Eukaryota</taxon>
        <taxon>Discoba</taxon>
        <taxon>Heterolobosea</taxon>
        <taxon>Tetramitia</taxon>
        <taxon>Eutetramitia</taxon>
        <taxon>Vahlkampfiidae</taxon>
        <taxon>Naegleria</taxon>
    </lineage>
</organism>
<reference evidence="7 8" key="1">
    <citation type="journal article" date="2010" name="Cell">
        <title>The genome of Naegleria gruberi illuminates early eukaryotic versatility.</title>
        <authorList>
            <person name="Fritz-Laylin L.K."/>
            <person name="Prochnik S.E."/>
            <person name="Ginger M.L."/>
            <person name="Dacks J.B."/>
            <person name="Carpenter M.L."/>
            <person name="Field M.C."/>
            <person name="Kuo A."/>
            <person name="Paredez A."/>
            <person name="Chapman J."/>
            <person name="Pham J."/>
            <person name="Shu S."/>
            <person name="Neupane R."/>
            <person name="Cipriano M."/>
            <person name="Mancuso J."/>
            <person name="Tu H."/>
            <person name="Salamov A."/>
            <person name="Lindquist E."/>
            <person name="Shapiro H."/>
            <person name="Lucas S."/>
            <person name="Grigoriev I.V."/>
            <person name="Cande W.Z."/>
            <person name="Fulton C."/>
            <person name="Rokhsar D.S."/>
            <person name="Dawson S.C."/>
        </authorList>
    </citation>
    <scope>NUCLEOTIDE SEQUENCE [LARGE SCALE GENOMIC DNA]</scope>
    <source>
        <strain evidence="7 8">NEG-M</strain>
    </source>
</reference>
<dbReference type="OrthoDB" id="1517790at2759"/>
<dbReference type="VEuPathDB" id="AmoebaDB:NAEGRDRAFT_74042"/>
<dbReference type="GO" id="GO:0000398">
    <property type="term" value="P:mRNA splicing, via spliceosome"/>
    <property type="evidence" value="ECO:0007669"/>
    <property type="project" value="InterPro"/>
</dbReference>
<dbReference type="Proteomes" id="UP000006671">
    <property type="component" value="Unassembled WGS sequence"/>
</dbReference>
<evidence type="ECO:0000256" key="2">
    <source>
        <dbReference type="ARBA" id="ARBA00022614"/>
    </source>
</evidence>
<evidence type="ECO:0000256" key="5">
    <source>
        <dbReference type="ARBA" id="ARBA00024196"/>
    </source>
</evidence>
<feature type="region of interest" description="Disordered" evidence="6">
    <location>
        <begin position="119"/>
        <end position="314"/>
    </location>
</feature>
<dbReference type="InterPro" id="IPR044640">
    <property type="entry name" value="RU2A"/>
</dbReference>
<evidence type="ECO:0000313" key="8">
    <source>
        <dbReference type="Proteomes" id="UP000006671"/>
    </source>
</evidence>
<dbReference type="PANTHER" id="PTHR10552">
    <property type="entry name" value="U2 SMALL NUCLEAR RIBONUCLEOPROTEIN A"/>
    <property type="match status" value="1"/>
</dbReference>
<name>D2VY98_NAEGR</name>
<feature type="compositionally biased region" description="Low complexity" evidence="6">
    <location>
        <begin position="303"/>
        <end position="314"/>
    </location>
</feature>
<comment type="subcellular location">
    <subcellularLocation>
        <location evidence="1">Nucleus</location>
    </subcellularLocation>
</comment>
<dbReference type="Pfam" id="PF14580">
    <property type="entry name" value="LRR_9"/>
    <property type="match status" value="1"/>
</dbReference>
<feature type="region of interest" description="Disordered" evidence="6">
    <location>
        <begin position="337"/>
        <end position="372"/>
    </location>
</feature>